<keyword evidence="4" id="KW-1185">Reference proteome</keyword>
<dbReference type="GO" id="GO:0016853">
    <property type="term" value="F:isomerase activity"/>
    <property type="evidence" value="ECO:0007669"/>
    <property type="project" value="UniProtKB-KW"/>
</dbReference>
<dbReference type="Gene3D" id="3.20.20.150">
    <property type="entry name" value="Divalent-metal-dependent TIM barrel enzymes"/>
    <property type="match status" value="1"/>
</dbReference>
<reference evidence="3 4" key="1">
    <citation type="submission" date="2022-09" db="EMBL/GenBank/DDBJ databases">
        <authorList>
            <person name="Han X.L."/>
            <person name="Wang Q."/>
            <person name="Lu T."/>
        </authorList>
    </citation>
    <scope>NUCLEOTIDE SEQUENCE [LARGE SCALE GENOMIC DNA]</scope>
    <source>
        <strain evidence="3 4">WQ 127069</strain>
    </source>
</reference>
<organism evidence="3 4">
    <name type="scientific">Paenibacillus baimaensis</name>
    <dbReference type="NCBI Taxonomy" id="2982185"/>
    <lineage>
        <taxon>Bacteria</taxon>
        <taxon>Bacillati</taxon>
        <taxon>Bacillota</taxon>
        <taxon>Bacilli</taxon>
        <taxon>Bacillales</taxon>
        <taxon>Paenibacillaceae</taxon>
        <taxon>Paenibacillus</taxon>
    </lineage>
</organism>
<gene>
    <name evidence="3" type="ORF">OB236_20305</name>
</gene>
<proteinExistence type="predicted"/>
<sequence length="276" mass="31060">MRKGINQWCFPKGTSLANMFETSRQAGFDEVELNLYAPGGVGLTMDTTEEEAKAIGRLAEHHGIQLRSLSSEIMGRYPLSSPDQEVRNLGIKAMQKQIQIAAWLGMDTILVVPGRVNEEVSYEQCYERSRTELAKLLPALEANHIHMGIENVWNKFMWSPIEMAKYIDDFGSSLVCAYFDVGNTLLFGYPQQWIRILGHRIRKVHVKDFKLAIGNLNGFVPLLAGDVDWKEVRIALNDIGYKDVLTAELTAYTSAPEQLIFDTARHLGVIMGDKPN</sequence>
<evidence type="ECO:0000313" key="3">
    <source>
        <dbReference type="EMBL" id="MCU6794454.1"/>
    </source>
</evidence>
<evidence type="ECO:0000313" key="4">
    <source>
        <dbReference type="Proteomes" id="UP001652445"/>
    </source>
</evidence>
<keyword evidence="1 3" id="KW-0413">Isomerase</keyword>
<dbReference type="SUPFAM" id="SSF51658">
    <property type="entry name" value="Xylose isomerase-like"/>
    <property type="match status" value="1"/>
</dbReference>
<evidence type="ECO:0000256" key="1">
    <source>
        <dbReference type="ARBA" id="ARBA00023235"/>
    </source>
</evidence>
<protein>
    <submittedName>
        <fullName evidence="3">Sugar phosphate isomerase/epimerase</fullName>
    </submittedName>
</protein>
<dbReference type="Proteomes" id="UP001652445">
    <property type="component" value="Unassembled WGS sequence"/>
</dbReference>
<dbReference type="PANTHER" id="PTHR43489">
    <property type="entry name" value="ISOMERASE"/>
    <property type="match status" value="1"/>
</dbReference>
<name>A0ABT2ULB7_9BACL</name>
<dbReference type="RefSeq" id="WP_262685607.1">
    <property type="nucleotide sequence ID" value="NZ_JAOQIO010000084.1"/>
</dbReference>
<dbReference type="InterPro" id="IPR013022">
    <property type="entry name" value="Xyl_isomerase-like_TIM-brl"/>
</dbReference>
<dbReference type="EMBL" id="JAOQIO010000084">
    <property type="protein sequence ID" value="MCU6794454.1"/>
    <property type="molecule type" value="Genomic_DNA"/>
</dbReference>
<feature type="domain" description="Xylose isomerase-like TIM barrel" evidence="2">
    <location>
        <begin position="21"/>
        <end position="266"/>
    </location>
</feature>
<dbReference type="Pfam" id="PF01261">
    <property type="entry name" value="AP_endonuc_2"/>
    <property type="match status" value="1"/>
</dbReference>
<dbReference type="PANTHER" id="PTHR43489:SF7">
    <property type="entry name" value="3-DEHYDRO-D-GULOSIDE 4-EPIMERASE-RELATED"/>
    <property type="match status" value="1"/>
</dbReference>
<comment type="caution">
    <text evidence="3">The sequence shown here is derived from an EMBL/GenBank/DDBJ whole genome shotgun (WGS) entry which is preliminary data.</text>
</comment>
<dbReference type="InterPro" id="IPR036237">
    <property type="entry name" value="Xyl_isomerase-like_sf"/>
</dbReference>
<evidence type="ECO:0000259" key="2">
    <source>
        <dbReference type="Pfam" id="PF01261"/>
    </source>
</evidence>
<accession>A0ABT2ULB7</accession>
<dbReference type="InterPro" id="IPR050417">
    <property type="entry name" value="Sugar_Epim/Isomerase"/>
</dbReference>